<dbReference type="InterPro" id="IPR019060">
    <property type="entry name" value="DUF2382"/>
</dbReference>
<keyword evidence="2" id="KW-0472">Membrane</keyword>
<feature type="region of interest" description="Disordered" evidence="1">
    <location>
        <begin position="50"/>
        <end position="75"/>
    </location>
</feature>
<evidence type="ECO:0000313" key="6">
    <source>
        <dbReference type="Proteomes" id="UP001476950"/>
    </source>
</evidence>
<organism evidence="5 6">
    <name type="scientific">Stenomitos frigidus AS-A4</name>
    <dbReference type="NCBI Taxonomy" id="2933935"/>
    <lineage>
        <taxon>Bacteria</taxon>
        <taxon>Bacillati</taxon>
        <taxon>Cyanobacteriota</taxon>
        <taxon>Cyanophyceae</taxon>
        <taxon>Leptolyngbyales</taxon>
        <taxon>Leptolyngbyaceae</taxon>
        <taxon>Stenomitos</taxon>
    </lineage>
</organism>
<evidence type="ECO:0000256" key="1">
    <source>
        <dbReference type="SAM" id="MobiDB-lite"/>
    </source>
</evidence>
<evidence type="ECO:0000256" key="2">
    <source>
        <dbReference type="SAM" id="Phobius"/>
    </source>
</evidence>
<feature type="domain" description="General stress protein 17M-like" evidence="4">
    <location>
        <begin position="18"/>
        <end position="74"/>
    </location>
</feature>
<name>A0ABV0KK39_9CYAN</name>
<sequence>MVVDRSKSVVNRGHRRAIGTFPTRRAAEQALHELRDSGFPMDRVSVVAQDGDRKGSIAGASTNVHSDTKGHDNKADDGAKAGALSGGALGGLTGLLVGLGALAIPGLGPIMLAGAAATALATTAAGTAIGAAAGTLLGGLIGMGIPEDRAKVYNDRVSAGEYLVMVDGTDAEIAHAQGILNHRGVQEWGVYDIPATAGVTTAGMVENQPVHQPTVRTDAEAVRKFEERRIKAREDEANHMATPVIPTPVASSAASQQVAAQPISTAGQTVGIPGAENIELHEERLIVDKKRAKTGEVAIGKHIETEVARTSIPIEKERVVIERSPGSIETGVTPDANAFQGETARIEVYEETPVIQKEAFVREEVSIRKEVDRSTVNREETLRREEINVDVQGHPSVDARPGDLPKDRR</sequence>
<feature type="region of interest" description="Disordered" evidence="1">
    <location>
        <begin position="386"/>
        <end position="409"/>
    </location>
</feature>
<dbReference type="PANTHER" id="PTHR36109">
    <property type="entry name" value="MEMBRANE PROTEIN-RELATED"/>
    <property type="match status" value="1"/>
</dbReference>
<keyword evidence="2" id="KW-1133">Transmembrane helix</keyword>
<feature type="compositionally biased region" description="Basic and acidic residues" evidence="1">
    <location>
        <begin position="66"/>
        <end position="75"/>
    </location>
</feature>
<protein>
    <submittedName>
        <fullName evidence="5">DUF2382 domain-containing protein</fullName>
    </submittedName>
</protein>
<feature type="domain" description="DUF2382" evidence="3">
    <location>
        <begin position="278"/>
        <end position="389"/>
    </location>
</feature>
<dbReference type="Proteomes" id="UP001476950">
    <property type="component" value="Unassembled WGS sequence"/>
</dbReference>
<reference evidence="5 6" key="1">
    <citation type="submission" date="2022-04" db="EMBL/GenBank/DDBJ databases">
        <title>Positive selection, recombination, and allopatry shape intraspecific diversity of widespread and dominant cyanobacteria.</title>
        <authorList>
            <person name="Wei J."/>
            <person name="Shu W."/>
            <person name="Hu C."/>
        </authorList>
    </citation>
    <scope>NUCLEOTIDE SEQUENCE [LARGE SCALE GENOMIC DNA]</scope>
    <source>
        <strain evidence="5 6">AS-A4</strain>
    </source>
</reference>
<feature type="transmembrane region" description="Helical" evidence="2">
    <location>
        <begin position="110"/>
        <end position="141"/>
    </location>
</feature>
<evidence type="ECO:0000259" key="4">
    <source>
        <dbReference type="Pfam" id="PF11181"/>
    </source>
</evidence>
<dbReference type="EMBL" id="JAMPLM010000011">
    <property type="protein sequence ID" value="MEP1059525.1"/>
    <property type="molecule type" value="Genomic_DNA"/>
</dbReference>
<comment type="caution">
    <text evidence="5">The sequence shown here is derived from an EMBL/GenBank/DDBJ whole genome shotgun (WGS) entry which is preliminary data.</text>
</comment>
<dbReference type="InterPro" id="IPR025889">
    <property type="entry name" value="GSP17M-like_dom"/>
</dbReference>
<feature type="compositionally biased region" description="Basic and acidic residues" evidence="1">
    <location>
        <begin position="400"/>
        <end position="409"/>
    </location>
</feature>
<keyword evidence="2" id="KW-0812">Transmembrane</keyword>
<dbReference type="Pfam" id="PF11181">
    <property type="entry name" value="YflT"/>
    <property type="match status" value="1"/>
</dbReference>
<evidence type="ECO:0000313" key="5">
    <source>
        <dbReference type="EMBL" id="MEP1059525.1"/>
    </source>
</evidence>
<dbReference type="NCBIfam" id="TIGR02271">
    <property type="entry name" value="YsnF/AvaK domain"/>
    <property type="match status" value="1"/>
</dbReference>
<proteinExistence type="predicted"/>
<dbReference type="Pfam" id="PF09557">
    <property type="entry name" value="DUF2382"/>
    <property type="match status" value="1"/>
</dbReference>
<feature type="transmembrane region" description="Helical" evidence="2">
    <location>
        <begin position="83"/>
        <end position="104"/>
    </location>
</feature>
<evidence type="ECO:0000259" key="3">
    <source>
        <dbReference type="Pfam" id="PF09557"/>
    </source>
</evidence>
<keyword evidence="6" id="KW-1185">Reference proteome</keyword>
<dbReference type="InterPro" id="IPR052948">
    <property type="entry name" value="Low_temp-induced_all0457"/>
</dbReference>
<gene>
    <name evidence="5" type="ORF">NDI38_13850</name>
</gene>
<dbReference type="RefSeq" id="WP_190446491.1">
    <property type="nucleotide sequence ID" value="NZ_JAMPLM010000011.1"/>
</dbReference>
<accession>A0ABV0KK39</accession>
<dbReference type="PANTHER" id="PTHR36109:SF2">
    <property type="entry name" value="MEMBRANE PROTEIN"/>
    <property type="match status" value="1"/>
</dbReference>